<proteinExistence type="predicted"/>
<dbReference type="CDD" id="cd10170">
    <property type="entry name" value="ASKHA_NBD_HSP70"/>
    <property type="match status" value="1"/>
</dbReference>
<sequence>MPLRVAEDGKIMVGVSYSLRSLGVRGGEDNDHLIDKWPAANSRKINATKVASIVQYENKTENGIEKLEATRWGAQVLASKENCSSLFKPLLEPNFDRDHEPYAFWNSTVGHGGFFLPEAKEPSDVIKDYLDCVWKYSSKTIFRHTRQGPSYHPVHYTITVPGIWARETRKALEQIVKDAGLALKTNDILTMIPEPIAAAVDIFRKKVDTFQGDDVMLVCDIGGGTIDVGSVFIRQTEFGRYIRQLEPTRGDLGMLSVEAAFYRTMYERFRDAFKNQNTESIGPSSALIREFRDCFERFAPENLEEHGWECRLPFSSLLSSNNPEFYDRRRKEIILSARDIQAFLDPVIDLAHVYLVGGGAENAYILRSVKRRIKDKHALDVCTPDKPQLAVVNGAGVYGLDDVLSIHKCPQHIGFECAQQYDADRHGQPRPEVLTRDPVDGRNMVTGAAIWVFDMVTTIPRVPTLVRVC</sequence>
<dbReference type="AlphaFoldDB" id="A0A117E1L2"/>
<comment type="caution">
    <text evidence="1">The sequence shown here is derived from an EMBL/GenBank/DDBJ whole genome shotgun (WGS) entry which is preliminary data.</text>
</comment>
<dbReference type="VEuPathDB" id="FungiDB:ASPNIDRAFT2_1153551"/>
<dbReference type="OrthoDB" id="2963168at2759"/>
<dbReference type="Gene3D" id="3.30.420.40">
    <property type="match status" value="2"/>
</dbReference>
<accession>A0A117E1L2</accession>
<dbReference type="PANTHER" id="PTHR14187:SF5">
    <property type="entry name" value="HEAT SHOCK 70 KDA PROTEIN 12A"/>
    <property type="match status" value="1"/>
</dbReference>
<dbReference type="VEuPathDB" id="FungiDB:An03g05720"/>
<evidence type="ECO:0000313" key="1">
    <source>
        <dbReference type="EMBL" id="GAQ44238.1"/>
    </source>
</evidence>
<gene>
    <name evidence="1" type="ORF">ABL_06899</name>
</gene>
<dbReference type="InterPro" id="IPR043129">
    <property type="entry name" value="ATPase_NBD"/>
</dbReference>
<dbReference type="VEuPathDB" id="FungiDB:ATCC64974_75320"/>
<dbReference type="OMA" id="VVEYERN"/>
<name>A0A117E1L2_ASPNG</name>
<organism evidence="1 2">
    <name type="scientific">Aspergillus niger</name>
    <dbReference type="NCBI Taxonomy" id="5061"/>
    <lineage>
        <taxon>Eukaryota</taxon>
        <taxon>Fungi</taxon>
        <taxon>Dikarya</taxon>
        <taxon>Ascomycota</taxon>
        <taxon>Pezizomycotina</taxon>
        <taxon>Eurotiomycetes</taxon>
        <taxon>Eurotiomycetidae</taxon>
        <taxon>Eurotiales</taxon>
        <taxon>Aspergillaceae</taxon>
        <taxon>Aspergillus</taxon>
        <taxon>Aspergillus subgen. Circumdati</taxon>
    </lineage>
</organism>
<dbReference type="VEuPathDB" id="FungiDB:M747DRAFT_276220"/>
<dbReference type="Gene3D" id="3.90.640.10">
    <property type="entry name" value="Actin, Chain A, domain 4"/>
    <property type="match status" value="1"/>
</dbReference>
<dbReference type="EMBL" id="BCMY01000011">
    <property type="protein sequence ID" value="GAQ44238.1"/>
    <property type="molecule type" value="Genomic_DNA"/>
</dbReference>
<dbReference type="PANTHER" id="PTHR14187">
    <property type="entry name" value="ALPHA KINASE/ELONGATION FACTOR 2 KINASE"/>
    <property type="match status" value="1"/>
</dbReference>
<reference evidence="2" key="1">
    <citation type="journal article" date="2016" name="Genome Announc.">
        <title>Draft genome sequence of Aspergillus niger strain An76.</title>
        <authorList>
            <person name="Gong W."/>
            <person name="Cheng Z."/>
            <person name="Zhang H."/>
            <person name="Liu L."/>
            <person name="Gao P."/>
            <person name="Wang L."/>
        </authorList>
    </citation>
    <scope>NUCLEOTIDE SEQUENCE [LARGE SCALE GENOMIC DNA]</scope>
    <source>
        <strain evidence="2">An76</strain>
    </source>
</reference>
<dbReference type="SUPFAM" id="SSF53067">
    <property type="entry name" value="Actin-like ATPase domain"/>
    <property type="match status" value="2"/>
</dbReference>
<evidence type="ECO:0000313" key="2">
    <source>
        <dbReference type="Proteomes" id="UP000068243"/>
    </source>
</evidence>
<dbReference type="Proteomes" id="UP000068243">
    <property type="component" value="Unassembled WGS sequence"/>
</dbReference>
<protein>
    <submittedName>
        <fullName evidence="1">Unnamed protein product</fullName>
    </submittedName>
</protein>